<evidence type="ECO:0000256" key="1">
    <source>
        <dbReference type="SAM" id="SignalP"/>
    </source>
</evidence>
<keyword evidence="1" id="KW-0732">Signal</keyword>
<organism evidence="2 3">
    <name type="scientific">Maribacter algarum</name>
    <name type="common">ex Zhang et al. 2020</name>
    <dbReference type="NCBI Taxonomy" id="2578118"/>
    <lineage>
        <taxon>Bacteria</taxon>
        <taxon>Pseudomonadati</taxon>
        <taxon>Bacteroidota</taxon>
        <taxon>Flavobacteriia</taxon>
        <taxon>Flavobacteriales</taxon>
        <taxon>Flavobacteriaceae</taxon>
        <taxon>Maribacter</taxon>
    </lineage>
</organism>
<feature type="signal peptide" evidence="1">
    <location>
        <begin position="1"/>
        <end position="23"/>
    </location>
</feature>
<evidence type="ECO:0000313" key="2">
    <source>
        <dbReference type="EMBL" id="TMM58065.1"/>
    </source>
</evidence>
<feature type="chain" id="PRO_5024339867" evidence="1">
    <location>
        <begin position="24"/>
        <end position="186"/>
    </location>
</feature>
<evidence type="ECO:0000313" key="3">
    <source>
        <dbReference type="Proteomes" id="UP000310314"/>
    </source>
</evidence>
<dbReference type="RefSeq" id="WP_138656004.1">
    <property type="nucleotide sequence ID" value="NZ_VATY01000001.1"/>
</dbReference>
<gene>
    <name evidence="2" type="ORF">FEE95_01160</name>
</gene>
<proteinExistence type="predicted"/>
<keyword evidence="3" id="KW-1185">Reference proteome</keyword>
<dbReference type="Proteomes" id="UP000310314">
    <property type="component" value="Unassembled WGS sequence"/>
</dbReference>
<sequence>MKKITITVLVVLSLFLIANCEQAPKDTTFLITKSSIGKLDKSSLARDLEIIYEQDSIVKDTARLLVGFGAKKIDVFEKGGEHLLTLTPSSDSIPTIENVRIQDPRFKTELGIGLNSTFKEIKDKYELGKLLTSTKNVVVFIKNSDLYFTIDKEELPSSLRYASSVNIEAVQIPDDAKIKYMMLGWE</sequence>
<dbReference type="OrthoDB" id="1436858at2"/>
<protein>
    <submittedName>
        <fullName evidence="2">Uncharacterized protein</fullName>
    </submittedName>
</protein>
<dbReference type="AlphaFoldDB" id="A0A5S3PST9"/>
<accession>A0A5S3PST9</accession>
<name>A0A5S3PST9_9FLAO</name>
<comment type="caution">
    <text evidence="2">The sequence shown here is derived from an EMBL/GenBank/DDBJ whole genome shotgun (WGS) entry which is preliminary data.</text>
</comment>
<dbReference type="EMBL" id="VATY01000001">
    <property type="protein sequence ID" value="TMM58065.1"/>
    <property type="molecule type" value="Genomic_DNA"/>
</dbReference>
<reference evidence="2 3" key="1">
    <citation type="submission" date="2019-05" db="EMBL/GenBank/DDBJ databases">
        <authorList>
            <person name="Zhang J.-Y."/>
            <person name="Feg X."/>
            <person name="Du Z.-J."/>
        </authorList>
    </citation>
    <scope>NUCLEOTIDE SEQUENCE [LARGE SCALE GENOMIC DNA]</scope>
    <source>
        <strain evidence="2 3">RZ26</strain>
    </source>
</reference>